<dbReference type="EMBL" id="JANIIK010000116">
    <property type="protein sequence ID" value="KAJ3588309.1"/>
    <property type="molecule type" value="Genomic_DNA"/>
</dbReference>
<protein>
    <recommendedName>
        <fullName evidence="2">NOA1/YqeH-like C-terminal domain-containing protein</fullName>
    </recommendedName>
</protein>
<dbReference type="Proteomes" id="UP001148018">
    <property type="component" value="Unassembled WGS sequence"/>
</dbReference>
<evidence type="ECO:0000313" key="3">
    <source>
        <dbReference type="EMBL" id="KAJ3588309.1"/>
    </source>
</evidence>
<feature type="region of interest" description="Disordered" evidence="1">
    <location>
        <begin position="307"/>
        <end position="340"/>
    </location>
</feature>
<evidence type="ECO:0000313" key="4">
    <source>
        <dbReference type="Proteomes" id="UP001148018"/>
    </source>
</evidence>
<evidence type="ECO:0000259" key="2">
    <source>
        <dbReference type="Pfam" id="PF21516"/>
    </source>
</evidence>
<evidence type="ECO:0000256" key="1">
    <source>
        <dbReference type="SAM" id="MobiDB-lite"/>
    </source>
</evidence>
<reference evidence="3" key="1">
    <citation type="submission" date="2022-07" db="EMBL/GenBank/DDBJ databases">
        <title>Chromosome-level genome of Muraenolepis orangiensis.</title>
        <authorList>
            <person name="Kim J."/>
        </authorList>
    </citation>
    <scope>NUCLEOTIDE SEQUENCE</scope>
    <source>
        <strain evidence="3">KU_S4_2022</strain>
        <tissue evidence="3">Muscle</tissue>
    </source>
</reference>
<dbReference type="PANTHER" id="PTHR46406">
    <property type="entry name" value="NITRIC OXIDE-ASSOCIATED PROTEIN 1"/>
    <property type="match status" value="1"/>
</dbReference>
<dbReference type="AlphaFoldDB" id="A0A9Q0I769"/>
<dbReference type="OrthoDB" id="1696305at2759"/>
<dbReference type="Pfam" id="PF21516">
    <property type="entry name" value="YqeH-like_C"/>
    <property type="match status" value="1"/>
</dbReference>
<organism evidence="3 4">
    <name type="scientific">Muraenolepis orangiensis</name>
    <name type="common">Patagonian moray cod</name>
    <dbReference type="NCBI Taxonomy" id="630683"/>
    <lineage>
        <taxon>Eukaryota</taxon>
        <taxon>Metazoa</taxon>
        <taxon>Chordata</taxon>
        <taxon>Craniata</taxon>
        <taxon>Vertebrata</taxon>
        <taxon>Euteleostomi</taxon>
        <taxon>Actinopterygii</taxon>
        <taxon>Neopterygii</taxon>
        <taxon>Teleostei</taxon>
        <taxon>Neoteleostei</taxon>
        <taxon>Acanthomorphata</taxon>
        <taxon>Zeiogadaria</taxon>
        <taxon>Gadariae</taxon>
        <taxon>Gadiformes</taxon>
        <taxon>Muraenolepidoidei</taxon>
        <taxon>Muraenolepididae</taxon>
        <taxon>Muraenolepis</taxon>
    </lineage>
</organism>
<dbReference type="InterPro" id="IPR052807">
    <property type="entry name" value="Mito_transl_resp_regulator"/>
</dbReference>
<dbReference type="PANTHER" id="PTHR46406:SF1">
    <property type="entry name" value="NITRIC OXIDE-ASSOCIATED PROTEIN 1"/>
    <property type="match status" value="1"/>
</dbReference>
<keyword evidence="4" id="KW-1185">Reference proteome</keyword>
<sequence length="340" mass="38089">MRLVNPLILLLLLLLWWFSGTTLNLLKFPIINPTPYRLFRRRARLQQDSEQMEEDMSPQELRRLKTFSKQGYLVGRVGRTFRVEPPAHKSEIQFDPDSLAYGEFGVEDEPSTESAPVKKVEFSHNELKDAHWLYDTPGILKEQDVLGLLNDWEVKMVVPRQAIVPRTFILKPGMVLFLGALGRIDYLQGEKSCWFSVVASNQLPVHITTLDKADAIYQKHVPMGGEERMKSFPPLVSQDITLKGLGYLQASADIKMSSAGWVAVTGVDGDQLVLRAHSPAAWGLSLRSPPLLPHVVSLKGERIHKSSAYKPKGGLNPQLNADLPAVQEAKSIPAKKKKKA</sequence>
<proteinExistence type="predicted"/>
<name>A0A9Q0I769_9TELE</name>
<gene>
    <name evidence="3" type="ORF">NHX12_011902</name>
</gene>
<accession>A0A9Q0I769</accession>
<feature type="domain" description="NOA1/YqeH-like C-terminal" evidence="2">
    <location>
        <begin position="195"/>
        <end position="287"/>
    </location>
</feature>
<comment type="caution">
    <text evidence="3">The sequence shown here is derived from an EMBL/GenBank/DDBJ whole genome shotgun (WGS) entry which is preliminary data.</text>
</comment>
<dbReference type="InterPro" id="IPR048422">
    <property type="entry name" value="NOA1/YqeH-like_C"/>
</dbReference>